<accession>A0A2X4U4K1</accession>
<reference evidence="2 3" key="1">
    <citation type="submission" date="2018-06" db="EMBL/GenBank/DDBJ databases">
        <authorList>
            <consortium name="Pathogen Informatics"/>
            <person name="Doyle S."/>
        </authorList>
    </citation>
    <scope>NUCLEOTIDE SEQUENCE [LARGE SCALE GENOMIC DNA]</scope>
    <source>
        <strain evidence="2 3">NCTC10994</strain>
    </source>
</reference>
<dbReference type="KEGG" id="rcr:NCTC10994_02889"/>
<gene>
    <name evidence="2" type="primary">lutA</name>
    <name evidence="2" type="ORF">NCTC10994_02889</name>
</gene>
<dbReference type="GO" id="GO:0016491">
    <property type="term" value="F:oxidoreductase activity"/>
    <property type="evidence" value="ECO:0007669"/>
    <property type="project" value="UniProtKB-ARBA"/>
</dbReference>
<dbReference type="GO" id="GO:0005829">
    <property type="term" value="C:cytosol"/>
    <property type="evidence" value="ECO:0007669"/>
    <property type="project" value="TreeGrafter"/>
</dbReference>
<organism evidence="2 3">
    <name type="scientific">Rhodococcus coprophilus</name>
    <dbReference type="NCBI Taxonomy" id="38310"/>
    <lineage>
        <taxon>Bacteria</taxon>
        <taxon>Bacillati</taxon>
        <taxon>Actinomycetota</taxon>
        <taxon>Actinomycetes</taxon>
        <taxon>Mycobacteriales</taxon>
        <taxon>Nocardiaceae</taxon>
        <taxon>Rhodococcus</taxon>
    </lineage>
</organism>
<dbReference type="Proteomes" id="UP000249091">
    <property type="component" value="Chromosome 1"/>
</dbReference>
<evidence type="ECO:0000313" key="2">
    <source>
        <dbReference type="EMBL" id="SQI34716.1"/>
    </source>
</evidence>
<keyword evidence="3" id="KW-1185">Reference proteome</keyword>
<proteinExistence type="predicted"/>
<feature type="domain" description="Cysteine-rich" evidence="1">
    <location>
        <begin position="3"/>
        <end position="85"/>
    </location>
</feature>
<evidence type="ECO:0000259" key="1">
    <source>
        <dbReference type="Pfam" id="PF02754"/>
    </source>
</evidence>
<dbReference type="Pfam" id="PF02754">
    <property type="entry name" value="CCG"/>
    <property type="match status" value="2"/>
</dbReference>
<dbReference type="PANTHER" id="PTHR30296:SF0">
    <property type="entry name" value="LACTATE UTILIZATION PROTEIN A"/>
    <property type="match status" value="1"/>
</dbReference>
<dbReference type="PANTHER" id="PTHR30296">
    <property type="entry name" value="UNCHARACTERIZED PROTEIN YKGE"/>
    <property type="match status" value="1"/>
</dbReference>
<dbReference type="EMBL" id="LS483468">
    <property type="protein sequence ID" value="SQI34716.1"/>
    <property type="molecule type" value="Genomic_DNA"/>
</dbReference>
<sequence>MRIALFGTCLGDTLFPSALQATAVLLTRLGHEVVFPPGQTCCGQMHINTGYQPDALPLVENFADEFGDPAIDAVVVPSGSCAGSIRHQHHIVADRYGSASLRERVEVVKAKTYELSELLVDVLGVTDVGASFPHRVTYHPTCHSLRMIRVGNKPLRLLREVRDIDLVELPEADVCCGFGGTFALKNAETSTAMLADKIRNVAVTDAEICTAGDSSCLMHIGGGMSRLRMGTRTMHLAEILASVREPAPAVRS</sequence>
<protein>
    <submittedName>
        <fullName evidence="2">L-lactate utilization luta protein</fullName>
    </submittedName>
</protein>
<feature type="domain" description="Cysteine-rich" evidence="1">
    <location>
        <begin position="136"/>
        <end position="220"/>
    </location>
</feature>
<dbReference type="InterPro" id="IPR004017">
    <property type="entry name" value="Cys_rich_dom"/>
</dbReference>
<dbReference type="AlphaFoldDB" id="A0A2X4U4K1"/>
<dbReference type="RefSeq" id="WP_072700620.1">
    <property type="nucleotide sequence ID" value="NZ_JAFBBL010000001.1"/>
</dbReference>
<name>A0A2X4U4K1_9NOCA</name>
<dbReference type="STRING" id="1219011.GCA_001895045_02324"/>
<evidence type="ECO:0000313" key="3">
    <source>
        <dbReference type="Proteomes" id="UP000249091"/>
    </source>
</evidence>